<feature type="domain" description="MobA/VirD2-like nuclease" evidence="1">
    <location>
        <begin position="17"/>
        <end position="144"/>
    </location>
</feature>
<name>A0A1M7JDV2_9BACT</name>
<organism evidence="2 3">
    <name type="scientific">Chitinophaga jiangningensis</name>
    <dbReference type="NCBI Taxonomy" id="1419482"/>
    <lineage>
        <taxon>Bacteria</taxon>
        <taxon>Pseudomonadati</taxon>
        <taxon>Bacteroidota</taxon>
        <taxon>Chitinophagia</taxon>
        <taxon>Chitinophagales</taxon>
        <taxon>Chitinophagaceae</taxon>
        <taxon>Chitinophaga</taxon>
    </lineage>
</organism>
<dbReference type="EMBL" id="FRBL01000008">
    <property type="protein sequence ID" value="SHM51146.1"/>
    <property type="molecule type" value="Genomic_DNA"/>
</dbReference>
<gene>
    <name evidence="2" type="ORF">SAMN05444266_108325</name>
</gene>
<reference evidence="2 3" key="1">
    <citation type="submission" date="2016-11" db="EMBL/GenBank/DDBJ databases">
        <authorList>
            <person name="Jaros S."/>
            <person name="Januszkiewicz K."/>
            <person name="Wedrychowicz H."/>
        </authorList>
    </citation>
    <scope>NUCLEOTIDE SEQUENCE [LARGE SCALE GENOMIC DNA]</scope>
    <source>
        <strain evidence="2 3">DSM 27406</strain>
    </source>
</reference>
<dbReference type="RefSeq" id="WP_073085272.1">
    <property type="nucleotide sequence ID" value="NZ_FRBL01000008.1"/>
</dbReference>
<accession>A0A1M7JDV2</accession>
<dbReference type="AlphaFoldDB" id="A0A1M7JDV2"/>
<evidence type="ECO:0000259" key="1">
    <source>
        <dbReference type="Pfam" id="PF03432"/>
    </source>
</evidence>
<dbReference type="Pfam" id="PF03432">
    <property type="entry name" value="Relaxase"/>
    <property type="match status" value="1"/>
</dbReference>
<sequence length="264" mass="29473">MISKVITGSGFYGTCRYICGNEQRSTVIAAEGVRDYSYKLMAHDFEAQRQIRPNKREAVFHGILSFYPGEMVNDEMLARIAKEYLQNLGITDTQFSVTRHDDKKHLHLHVIANLVNNNGRGIQTSYLGLKGKKTAQLLTKKYSLIPAVKKSLAQTNLSALNAEVATRYEIFTAVSGILPHASNLDSLIQALLKLGIDTKLKYKNASEELQGISFKKGVYCFKGSSVDRSFSLAGLQKNFIEKQQQAGRHITVPDVQEQRPKSCT</sequence>
<dbReference type="STRING" id="1419482.SAMN05444266_108325"/>
<keyword evidence="3" id="KW-1185">Reference proteome</keyword>
<evidence type="ECO:0000313" key="3">
    <source>
        <dbReference type="Proteomes" id="UP000184420"/>
    </source>
</evidence>
<protein>
    <submittedName>
        <fullName evidence="2">Relaxase/Mobilisation nuclease domain-containing protein</fullName>
    </submittedName>
</protein>
<dbReference type="OrthoDB" id="1525197at2"/>
<dbReference type="InterPro" id="IPR005094">
    <property type="entry name" value="Endonuclease_MobA/VirD2"/>
</dbReference>
<proteinExistence type="predicted"/>
<dbReference type="Proteomes" id="UP000184420">
    <property type="component" value="Unassembled WGS sequence"/>
</dbReference>
<evidence type="ECO:0000313" key="2">
    <source>
        <dbReference type="EMBL" id="SHM51146.1"/>
    </source>
</evidence>